<organism evidence="1 2">
    <name type="scientific">Capillibacterium thermochitinicola</name>
    <dbReference type="NCBI Taxonomy" id="2699427"/>
    <lineage>
        <taxon>Bacteria</taxon>
        <taxon>Bacillati</taxon>
        <taxon>Bacillota</taxon>
        <taxon>Capillibacterium</taxon>
    </lineage>
</organism>
<sequence>MKKLLIFFIVLLLYSYCFAGGFLNELEDKNIMIIENQSFWVTLENWGKVQFLSCEDEDNKLIFYIANEKGYIIYKFPDFLGNDWYLYELKAVSFKDVNKDGLKDIVIIADYMTGIGNEGAIPFPVCGIYFQKGEKFIDLPELNEEINGVGQNTDISTVMKFTNSKLKQIDEMLKKY</sequence>
<accession>A0A8J6I2R2</accession>
<comment type="caution">
    <text evidence="1">The sequence shown here is derived from an EMBL/GenBank/DDBJ whole genome shotgun (WGS) entry which is preliminary data.</text>
</comment>
<keyword evidence="2" id="KW-1185">Reference proteome</keyword>
<proteinExistence type="predicted"/>
<name>A0A8J6I2R2_9FIRM</name>
<protein>
    <recommendedName>
        <fullName evidence="3">VCBS repeat-containing protein</fullName>
    </recommendedName>
</protein>
<gene>
    <name evidence="1" type="ORF">G5B42_11455</name>
</gene>
<evidence type="ECO:0000313" key="2">
    <source>
        <dbReference type="Proteomes" id="UP000657177"/>
    </source>
</evidence>
<reference evidence="1" key="1">
    <citation type="submission" date="2020-06" db="EMBL/GenBank/DDBJ databases">
        <title>Novel chitinolytic bacterium.</title>
        <authorList>
            <person name="Ungkulpasvich U."/>
            <person name="Kosugi A."/>
            <person name="Uke A."/>
        </authorList>
    </citation>
    <scope>NUCLEOTIDE SEQUENCE</scope>
    <source>
        <strain evidence="1">UUS1-1</strain>
    </source>
</reference>
<dbReference type="AlphaFoldDB" id="A0A8J6I2R2"/>
<dbReference type="Proteomes" id="UP000657177">
    <property type="component" value="Unassembled WGS sequence"/>
</dbReference>
<dbReference type="EMBL" id="JAAKDE010000065">
    <property type="protein sequence ID" value="MBA2134143.1"/>
    <property type="molecule type" value="Genomic_DNA"/>
</dbReference>
<dbReference type="RefSeq" id="WP_181340604.1">
    <property type="nucleotide sequence ID" value="NZ_JAAKDE010000065.1"/>
</dbReference>
<evidence type="ECO:0008006" key="3">
    <source>
        <dbReference type="Google" id="ProtNLM"/>
    </source>
</evidence>
<evidence type="ECO:0000313" key="1">
    <source>
        <dbReference type="EMBL" id="MBA2134143.1"/>
    </source>
</evidence>